<gene>
    <name evidence="11" type="ORF">Q4Q35_01440</name>
</gene>
<comment type="cofactor">
    <cofactor evidence="1">
        <name>Mg(2+)</name>
        <dbReference type="ChEBI" id="CHEBI:18420"/>
    </cofactor>
</comment>
<keyword evidence="5" id="KW-0460">Magnesium</keyword>
<evidence type="ECO:0000256" key="4">
    <source>
        <dbReference type="ARBA" id="ARBA00022723"/>
    </source>
</evidence>
<dbReference type="PANTHER" id="PTHR36999">
    <property type="entry name" value="ISOCITRATE DEHYDROGENASE [NADP]"/>
    <property type="match status" value="1"/>
</dbReference>
<sequence>MSKIIYTKTDEAPALATHSFLPIVKAFVKSSGINIETRDISLAARILAVFPDFLNEDQRVSDDLAFLGELAKKPEANIIKLPNISASIPQLKGAIKELQSQGFGIPNYPDNPKNDSEKDIKSRYDKIKGSAVNPVLREGNSDRRAPKAVKNYAKKNPHSMGVWTSDSKTHVATMESGDFAHNEKSVTIPEATSVKIQHTDNNGNATILKDNIALLEGEIIDSTVMSKKALVSFLDEQVADARNNDLLFSLHMKGTMMKVSDPIIFGHAVKAYYKDVFEKHGDLIKELDVNVNSGVSNLLSRIEELPDAKRKEIEADIAAVYQKGPAIAMVNSDKGITNLHVPSDVIIDASMPAMIRTSGQMWNADGKLQDTKAIIPDSSYAGVYAATIDFCKKHGAFDPTTMGTVPNVGLMAQKAEEYGSHDKTFEIETSGTVRVVDASGNTLLEHTVEEGDIWRMCQVKDAPIQDWVKLAVTRARASQTPAVFWLNENRAHDAQLIKKVNKYLKDHDTNGLDLRILSPIDATIFTCERIIEGKDTISVSGNVLRDYLTDLFPILEVGTSAKMLSIVPLMNGGGLFETGAGGSAPKHVQQLLEENHLRWDSLGEFLALAVSLEHFSDVNNNAKAKVLGETLDDATDKLLENRKGPSRKAGELDNRGSHFYLAMYWAQELANQTKDEALKAEFMPIAKQLTDSEAAIVKELNDIQGVSTDIGGYYEPNQTLINKVMRPSEIFNNILQ</sequence>
<dbReference type="SUPFAM" id="SSF53659">
    <property type="entry name" value="Isocitrate/Isopropylmalate dehydrogenase-like"/>
    <property type="match status" value="1"/>
</dbReference>
<evidence type="ECO:0000256" key="5">
    <source>
        <dbReference type="ARBA" id="ARBA00022842"/>
    </source>
</evidence>
<dbReference type="Pfam" id="PF03971">
    <property type="entry name" value="IDH"/>
    <property type="match status" value="1"/>
</dbReference>
<evidence type="ECO:0000313" key="12">
    <source>
        <dbReference type="Proteomes" id="UP001176883"/>
    </source>
</evidence>
<keyword evidence="7 10" id="KW-0560">Oxidoreductase</keyword>
<keyword evidence="2 10" id="KW-0329">Glyoxylate bypass</keyword>
<comment type="caution">
    <text evidence="11">The sequence shown here is derived from an EMBL/GenBank/DDBJ whole genome shotgun (WGS) entry which is preliminary data.</text>
</comment>
<dbReference type="EC" id="1.1.1.42" evidence="10"/>
<keyword evidence="12" id="KW-1185">Reference proteome</keyword>
<evidence type="ECO:0000256" key="2">
    <source>
        <dbReference type="ARBA" id="ARBA00022435"/>
    </source>
</evidence>
<organism evidence="11 12">
    <name type="scientific">Flavivirga aquimarina</name>
    <dbReference type="NCBI Taxonomy" id="2027862"/>
    <lineage>
        <taxon>Bacteria</taxon>
        <taxon>Pseudomonadati</taxon>
        <taxon>Bacteroidota</taxon>
        <taxon>Flavobacteriia</taxon>
        <taxon>Flavobacteriales</taxon>
        <taxon>Flavobacteriaceae</taxon>
        <taxon>Flavivirga</taxon>
    </lineage>
</organism>
<dbReference type="Proteomes" id="UP001176883">
    <property type="component" value="Unassembled WGS sequence"/>
</dbReference>
<dbReference type="GO" id="GO:0004450">
    <property type="term" value="F:isocitrate dehydrogenase (NADP+) activity"/>
    <property type="evidence" value="ECO:0007669"/>
    <property type="project" value="UniProtKB-EC"/>
</dbReference>
<comment type="catalytic activity">
    <reaction evidence="8 10">
        <text>D-threo-isocitrate + NADP(+) = 2-oxoglutarate + CO2 + NADPH</text>
        <dbReference type="Rhea" id="RHEA:19629"/>
        <dbReference type="ChEBI" id="CHEBI:15562"/>
        <dbReference type="ChEBI" id="CHEBI:16526"/>
        <dbReference type="ChEBI" id="CHEBI:16810"/>
        <dbReference type="ChEBI" id="CHEBI:57783"/>
        <dbReference type="ChEBI" id="CHEBI:58349"/>
        <dbReference type="EC" id="1.1.1.42"/>
    </reaction>
</comment>
<evidence type="ECO:0000256" key="6">
    <source>
        <dbReference type="ARBA" id="ARBA00022857"/>
    </source>
</evidence>
<protein>
    <recommendedName>
        <fullName evidence="10">Isocitrate dehydrogenase [NADP]</fullName>
        <ecNumber evidence="10">1.1.1.42</ecNumber>
    </recommendedName>
    <alternativeName>
        <fullName evidence="10">Oxalosuccinate decarboxylase</fullName>
    </alternativeName>
</protein>
<reference evidence="11" key="1">
    <citation type="submission" date="2023-07" db="EMBL/GenBank/DDBJ databases">
        <title>Two novel species in the genus Flavivirga.</title>
        <authorList>
            <person name="Kwon K."/>
        </authorList>
    </citation>
    <scope>NUCLEOTIDE SEQUENCE</scope>
    <source>
        <strain evidence="11">KCTC 52353</strain>
    </source>
</reference>
<dbReference type="NCBIfam" id="TIGR00178">
    <property type="entry name" value="monomer_idh"/>
    <property type="match status" value="1"/>
</dbReference>
<evidence type="ECO:0000313" key="11">
    <source>
        <dbReference type="EMBL" id="MDO5968460.1"/>
    </source>
</evidence>
<dbReference type="EMBL" id="JAUOEK010000025">
    <property type="protein sequence ID" value="MDO5968460.1"/>
    <property type="molecule type" value="Genomic_DNA"/>
</dbReference>
<evidence type="ECO:0000256" key="1">
    <source>
        <dbReference type="ARBA" id="ARBA00001946"/>
    </source>
</evidence>
<dbReference type="PIRSF" id="PIRSF009407">
    <property type="entry name" value="IDH_monmr"/>
    <property type="match status" value="1"/>
</dbReference>
<dbReference type="InterPro" id="IPR004436">
    <property type="entry name" value="Isocitrate_DH_NADP_mono"/>
</dbReference>
<keyword evidence="4" id="KW-0479">Metal-binding</keyword>
<evidence type="ECO:0000256" key="10">
    <source>
        <dbReference type="PIRNR" id="PIRNR009407"/>
    </source>
</evidence>
<keyword evidence="6 10" id="KW-0521">NADP</keyword>
<keyword evidence="3 10" id="KW-0816">Tricarboxylic acid cycle</keyword>
<evidence type="ECO:0000256" key="7">
    <source>
        <dbReference type="ARBA" id="ARBA00023002"/>
    </source>
</evidence>
<evidence type="ECO:0000256" key="9">
    <source>
        <dbReference type="ARBA" id="ARBA00046318"/>
    </source>
</evidence>
<proteinExistence type="inferred from homology"/>
<evidence type="ECO:0000256" key="8">
    <source>
        <dbReference type="ARBA" id="ARBA00023554"/>
    </source>
</evidence>
<comment type="similarity">
    <text evidence="9 10">Belongs to the monomeric-type IDH family.</text>
</comment>
<accession>A0ABT8W5S2</accession>
<evidence type="ECO:0000256" key="3">
    <source>
        <dbReference type="ARBA" id="ARBA00022532"/>
    </source>
</evidence>
<name>A0ABT8W5S2_9FLAO</name>
<dbReference type="RefSeq" id="WP_303276140.1">
    <property type="nucleotide sequence ID" value="NZ_JAUOEK010000025.1"/>
</dbReference>
<dbReference type="PANTHER" id="PTHR36999:SF1">
    <property type="entry name" value="ISOCITRATE DEHYDROGENASE (NADP(+))"/>
    <property type="match status" value="1"/>
</dbReference>